<comment type="caution">
    <text evidence="1">The sequence shown here is derived from an EMBL/GenBank/DDBJ whole genome shotgun (WGS) entry which is preliminary data.</text>
</comment>
<organism evidence="1">
    <name type="scientific">marine sediment metagenome</name>
    <dbReference type="NCBI Taxonomy" id="412755"/>
    <lineage>
        <taxon>unclassified sequences</taxon>
        <taxon>metagenomes</taxon>
        <taxon>ecological metagenomes</taxon>
    </lineage>
</organism>
<dbReference type="AlphaFoldDB" id="X1SBH5"/>
<protein>
    <submittedName>
        <fullName evidence="1">Uncharacterized protein</fullName>
    </submittedName>
</protein>
<gene>
    <name evidence="1" type="ORF">S12H4_04369</name>
</gene>
<name>X1SBH5_9ZZZZ</name>
<feature type="non-terminal residue" evidence="1">
    <location>
        <position position="1"/>
    </location>
</feature>
<sequence>QAVYYQVETPDNKTIRKAKLVFILLHWKFKMPKKRKFLKFLKKRNA</sequence>
<accession>X1SBH5</accession>
<proteinExistence type="predicted"/>
<evidence type="ECO:0000313" key="1">
    <source>
        <dbReference type="EMBL" id="GAI72785.1"/>
    </source>
</evidence>
<reference evidence="1" key="1">
    <citation type="journal article" date="2014" name="Front. Microbiol.">
        <title>High frequency of phylogenetically diverse reductive dehalogenase-homologous genes in deep subseafloor sedimentary metagenomes.</title>
        <authorList>
            <person name="Kawai M."/>
            <person name="Futagami T."/>
            <person name="Toyoda A."/>
            <person name="Takaki Y."/>
            <person name="Nishi S."/>
            <person name="Hori S."/>
            <person name="Arai W."/>
            <person name="Tsubouchi T."/>
            <person name="Morono Y."/>
            <person name="Uchiyama I."/>
            <person name="Ito T."/>
            <person name="Fujiyama A."/>
            <person name="Inagaki F."/>
            <person name="Takami H."/>
        </authorList>
    </citation>
    <scope>NUCLEOTIDE SEQUENCE</scope>
    <source>
        <strain evidence="1">Expedition CK06-06</strain>
    </source>
</reference>
<dbReference type="EMBL" id="BARW01001339">
    <property type="protein sequence ID" value="GAI72785.1"/>
    <property type="molecule type" value="Genomic_DNA"/>
</dbReference>